<dbReference type="Gene3D" id="3.40.50.2300">
    <property type="match status" value="1"/>
</dbReference>
<dbReference type="CDD" id="cd06170">
    <property type="entry name" value="LuxR_C_like"/>
    <property type="match status" value="1"/>
</dbReference>
<protein>
    <submittedName>
        <fullName evidence="6">Nitrate/nitrite response regulator protein NarL</fullName>
    </submittedName>
</protein>
<keyword evidence="2" id="KW-0238">DNA-binding</keyword>
<dbReference type="InterPro" id="IPR058245">
    <property type="entry name" value="NreC/VraR/RcsB-like_REC"/>
</dbReference>
<accession>A0AAV4ZFH1</accession>
<dbReference type="SMART" id="SM00421">
    <property type="entry name" value="HTH_LUXR"/>
    <property type="match status" value="1"/>
</dbReference>
<evidence type="ECO:0000256" key="1">
    <source>
        <dbReference type="ARBA" id="ARBA00022553"/>
    </source>
</evidence>
<sequence length="241" mass="25169">MTRITGTAVIADDDPFFRIALASILTGPLGIAEVHQVGSLDEALEALAERPDIRVALFDLAMPGMESAASLSAVRECFPDVLTVVVSGSTDREDVFLALRTGAHGFVPKGSSVEALIQALRMVFDGFVYVPSFVTQGPGAAAPLARGGTNRGEPAGDPTASLTPRQRQVLDLIVAGQSNKEIARSLALGEGTVKIHVAALLKALGVPNRSAAAAWGGANLARQRGALDRWVYSRTSNRPSG</sequence>
<feature type="modified residue" description="4-aspartylphosphate" evidence="3">
    <location>
        <position position="59"/>
    </location>
</feature>
<dbReference type="PRINTS" id="PR00038">
    <property type="entry name" value="HTHLUXR"/>
</dbReference>
<gene>
    <name evidence="6" type="primary">narL</name>
    <name evidence="6" type="ORF">BHAOGJBA_0137</name>
</gene>
<dbReference type="SUPFAM" id="SSF52172">
    <property type="entry name" value="CheY-like"/>
    <property type="match status" value="1"/>
</dbReference>
<feature type="domain" description="Response regulatory" evidence="5">
    <location>
        <begin position="7"/>
        <end position="124"/>
    </location>
</feature>
<dbReference type="InterPro" id="IPR001789">
    <property type="entry name" value="Sig_transdc_resp-reg_receiver"/>
</dbReference>
<evidence type="ECO:0000259" key="5">
    <source>
        <dbReference type="PROSITE" id="PS50110"/>
    </source>
</evidence>
<comment type="caution">
    <text evidence="6">The sequence shown here is derived from an EMBL/GenBank/DDBJ whole genome shotgun (WGS) entry which is preliminary data.</text>
</comment>
<keyword evidence="1 3" id="KW-0597">Phosphoprotein</keyword>
<dbReference type="RefSeq" id="WP_082772866.1">
    <property type="nucleotide sequence ID" value="NZ_BPQO01000001.1"/>
</dbReference>
<evidence type="ECO:0000313" key="7">
    <source>
        <dbReference type="Proteomes" id="UP001055247"/>
    </source>
</evidence>
<dbReference type="Gene3D" id="1.10.10.10">
    <property type="entry name" value="Winged helix-like DNA-binding domain superfamily/Winged helix DNA-binding domain"/>
    <property type="match status" value="1"/>
</dbReference>
<dbReference type="PANTHER" id="PTHR45566">
    <property type="entry name" value="HTH-TYPE TRANSCRIPTIONAL REGULATOR YHJB-RELATED"/>
    <property type="match status" value="1"/>
</dbReference>
<organism evidence="6 7">
    <name type="scientific">Methylobacterium hispanicum</name>
    <dbReference type="NCBI Taxonomy" id="270350"/>
    <lineage>
        <taxon>Bacteria</taxon>
        <taxon>Pseudomonadati</taxon>
        <taxon>Pseudomonadota</taxon>
        <taxon>Alphaproteobacteria</taxon>
        <taxon>Hyphomicrobiales</taxon>
        <taxon>Methylobacteriaceae</taxon>
        <taxon>Methylobacterium</taxon>
    </lineage>
</organism>
<dbReference type="Pfam" id="PF00072">
    <property type="entry name" value="Response_reg"/>
    <property type="match status" value="1"/>
</dbReference>
<dbReference type="GO" id="GO:0000160">
    <property type="term" value="P:phosphorelay signal transduction system"/>
    <property type="evidence" value="ECO:0007669"/>
    <property type="project" value="InterPro"/>
</dbReference>
<evidence type="ECO:0000313" key="6">
    <source>
        <dbReference type="EMBL" id="GJD86643.1"/>
    </source>
</evidence>
<dbReference type="SMART" id="SM00448">
    <property type="entry name" value="REC"/>
    <property type="match status" value="1"/>
</dbReference>
<dbReference type="PROSITE" id="PS50043">
    <property type="entry name" value="HTH_LUXR_2"/>
    <property type="match status" value="1"/>
</dbReference>
<dbReference type="GO" id="GO:0006355">
    <property type="term" value="P:regulation of DNA-templated transcription"/>
    <property type="evidence" value="ECO:0007669"/>
    <property type="project" value="InterPro"/>
</dbReference>
<dbReference type="InterPro" id="IPR051015">
    <property type="entry name" value="EvgA-like"/>
</dbReference>
<evidence type="ECO:0000256" key="2">
    <source>
        <dbReference type="ARBA" id="ARBA00023125"/>
    </source>
</evidence>
<evidence type="ECO:0000256" key="3">
    <source>
        <dbReference type="PROSITE-ProRule" id="PRU00169"/>
    </source>
</evidence>
<name>A0AAV4ZFH1_9HYPH</name>
<reference evidence="6" key="1">
    <citation type="journal article" date="2016" name="Front. Microbiol.">
        <title>Genome Sequence of the Piezophilic, Mesophilic Sulfate-Reducing Bacterium Desulfovibrio indicus J2T.</title>
        <authorList>
            <person name="Cao J."/>
            <person name="Maignien L."/>
            <person name="Shao Z."/>
            <person name="Alain K."/>
            <person name="Jebbar M."/>
        </authorList>
    </citation>
    <scope>NUCLEOTIDE SEQUENCE</scope>
    <source>
        <strain evidence="6">DSM 16372</strain>
    </source>
</reference>
<dbReference type="InterPro" id="IPR016032">
    <property type="entry name" value="Sig_transdc_resp-reg_C-effctor"/>
</dbReference>
<keyword evidence="7" id="KW-1185">Reference proteome</keyword>
<proteinExistence type="predicted"/>
<dbReference type="EMBL" id="BPQO01000001">
    <property type="protein sequence ID" value="GJD86643.1"/>
    <property type="molecule type" value="Genomic_DNA"/>
</dbReference>
<dbReference type="PROSITE" id="PS50110">
    <property type="entry name" value="RESPONSE_REGULATORY"/>
    <property type="match status" value="1"/>
</dbReference>
<reference evidence="6" key="2">
    <citation type="submission" date="2021-08" db="EMBL/GenBank/DDBJ databases">
        <authorList>
            <person name="Tani A."/>
            <person name="Ola A."/>
            <person name="Ogura Y."/>
            <person name="Katsura K."/>
            <person name="Hayashi T."/>
        </authorList>
    </citation>
    <scope>NUCLEOTIDE SEQUENCE</scope>
    <source>
        <strain evidence="6">DSM 16372</strain>
    </source>
</reference>
<dbReference type="PANTHER" id="PTHR45566:SF1">
    <property type="entry name" value="HTH-TYPE TRANSCRIPTIONAL REGULATOR YHJB-RELATED"/>
    <property type="match status" value="1"/>
</dbReference>
<dbReference type="InterPro" id="IPR036388">
    <property type="entry name" value="WH-like_DNA-bd_sf"/>
</dbReference>
<dbReference type="AlphaFoldDB" id="A0AAV4ZFH1"/>
<dbReference type="Proteomes" id="UP001055247">
    <property type="component" value="Unassembled WGS sequence"/>
</dbReference>
<evidence type="ECO:0000259" key="4">
    <source>
        <dbReference type="PROSITE" id="PS50043"/>
    </source>
</evidence>
<dbReference type="InterPro" id="IPR011006">
    <property type="entry name" value="CheY-like_superfamily"/>
</dbReference>
<dbReference type="CDD" id="cd17535">
    <property type="entry name" value="REC_NarL-like"/>
    <property type="match status" value="1"/>
</dbReference>
<feature type="domain" description="HTH luxR-type" evidence="4">
    <location>
        <begin position="155"/>
        <end position="220"/>
    </location>
</feature>
<dbReference type="GO" id="GO:0003677">
    <property type="term" value="F:DNA binding"/>
    <property type="evidence" value="ECO:0007669"/>
    <property type="project" value="UniProtKB-KW"/>
</dbReference>
<dbReference type="Pfam" id="PF00196">
    <property type="entry name" value="GerE"/>
    <property type="match status" value="1"/>
</dbReference>
<dbReference type="InterPro" id="IPR000792">
    <property type="entry name" value="Tscrpt_reg_LuxR_C"/>
</dbReference>
<dbReference type="SUPFAM" id="SSF46894">
    <property type="entry name" value="C-terminal effector domain of the bipartite response regulators"/>
    <property type="match status" value="1"/>
</dbReference>